<dbReference type="eggNOG" id="ENOG502SJ2Y">
    <property type="taxonomic scope" value="Eukaryota"/>
</dbReference>
<keyword evidence="3" id="KW-1133">Transmembrane helix</keyword>
<evidence type="ECO:0000256" key="2">
    <source>
        <dbReference type="ARBA" id="ARBA00035112"/>
    </source>
</evidence>
<dbReference type="OrthoDB" id="3687641at2759"/>
<dbReference type="PANTHER" id="PTHR33365">
    <property type="entry name" value="YALI0B05434P"/>
    <property type="match status" value="1"/>
</dbReference>
<comment type="pathway">
    <text evidence="1">Mycotoxin biosynthesis.</text>
</comment>
<dbReference type="GO" id="GO:0043386">
    <property type="term" value="P:mycotoxin biosynthetic process"/>
    <property type="evidence" value="ECO:0007669"/>
    <property type="project" value="InterPro"/>
</dbReference>
<keyword evidence="3" id="KW-0812">Transmembrane</keyword>
<keyword evidence="3" id="KW-0472">Membrane</keyword>
<comment type="similarity">
    <text evidence="2">Belongs to the ustYa family.</text>
</comment>
<gene>
    <name evidence="4" type="ORF">OCS_02573</name>
</gene>
<evidence type="ECO:0000313" key="5">
    <source>
        <dbReference type="Proteomes" id="UP000019374"/>
    </source>
</evidence>
<dbReference type="EMBL" id="KE652437">
    <property type="protein sequence ID" value="EQL01720.1"/>
    <property type="molecule type" value="Genomic_DNA"/>
</dbReference>
<dbReference type="PANTHER" id="PTHR33365:SF4">
    <property type="entry name" value="CYCLOCHLOROTINE BIOSYNTHESIS PROTEIN O"/>
    <property type="match status" value="1"/>
</dbReference>
<organism evidence="4 5">
    <name type="scientific">Ophiocordyceps sinensis (strain Co18 / CGMCC 3.14243)</name>
    <name type="common">Yarsagumba caterpillar fungus</name>
    <name type="synonym">Hirsutella sinensis</name>
    <dbReference type="NCBI Taxonomy" id="911162"/>
    <lineage>
        <taxon>Eukaryota</taxon>
        <taxon>Fungi</taxon>
        <taxon>Dikarya</taxon>
        <taxon>Ascomycota</taxon>
        <taxon>Pezizomycotina</taxon>
        <taxon>Sordariomycetes</taxon>
        <taxon>Hypocreomycetidae</taxon>
        <taxon>Hypocreales</taxon>
        <taxon>Ophiocordycipitaceae</taxon>
        <taxon>Ophiocordyceps</taxon>
    </lineage>
</organism>
<dbReference type="InterPro" id="IPR021765">
    <property type="entry name" value="UstYa-like"/>
</dbReference>
<evidence type="ECO:0000256" key="3">
    <source>
        <dbReference type="SAM" id="Phobius"/>
    </source>
</evidence>
<evidence type="ECO:0000313" key="4">
    <source>
        <dbReference type="EMBL" id="EQL01720.1"/>
    </source>
</evidence>
<accession>T5A8D0</accession>
<dbReference type="AlphaFoldDB" id="T5A8D0"/>
<name>T5A8D0_OPHSC</name>
<dbReference type="Proteomes" id="UP000019374">
    <property type="component" value="Unassembled WGS sequence"/>
</dbReference>
<reference evidence="4 5" key="1">
    <citation type="journal article" date="2013" name="Chin. Sci. Bull.">
        <title>Genome survey uncovers the secrets of sex and lifestyle in caterpillar fungus.</title>
        <authorList>
            <person name="Hu X."/>
            <person name="Zhang Y."/>
            <person name="Xiao G."/>
            <person name="Zheng P."/>
            <person name="Xia Y."/>
            <person name="Zhang X."/>
            <person name="St Leger R.J."/>
            <person name="Liu X."/>
            <person name="Wang C."/>
        </authorList>
    </citation>
    <scope>NUCLEOTIDE SEQUENCE [LARGE SCALE GENOMIC DNA]</scope>
    <source>
        <strain evidence="5">Co18 / CGMCC 3.14243</strain>
        <tissue evidence="4">Fruit-body</tissue>
    </source>
</reference>
<proteinExistence type="inferred from homology"/>
<sequence length="316" mass="36663">MDPTLRKKLYTEEDAIENHEQLGFLPQAFSTKPSHKGRSYSLCHVLTLYVMIIVLFAAVIALGATRMSPDPGLSLWSPANGAVSYIERQHFRAALFNNTEYMGYPTEDGRTDRLWSDLYNFGISKIARQEAEKLHSPTLTIPGTKDYLVQLDVWHELHCLNDLRKVLYPEVYGGLEDSKFDNGTINRGTDMFRHWDHCIDSIRQTLMCHADVSPIPFHINVPANTGIFPRLATTHTCRNFTKIQQWSKEHWAGEWDFNLNKEKAQQIIEASGFDNSPEEDIEFLYKMFPGNKWFKHWREHDVDEEVQPHRRNIRGV</sequence>
<evidence type="ECO:0000256" key="1">
    <source>
        <dbReference type="ARBA" id="ARBA00004685"/>
    </source>
</evidence>
<feature type="transmembrane region" description="Helical" evidence="3">
    <location>
        <begin position="42"/>
        <end position="64"/>
    </location>
</feature>
<protein>
    <recommendedName>
        <fullName evidence="6">Tat pathway signal sequence</fullName>
    </recommendedName>
</protein>
<evidence type="ECO:0008006" key="6">
    <source>
        <dbReference type="Google" id="ProtNLM"/>
    </source>
</evidence>
<dbReference type="Pfam" id="PF11807">
    <property type="entry name" value="UstYa"/>
    <property type="match status" value="1"/>
</dbReference>
<dbReference type="HOGENOM" id="CLU_042941_2_1_1"/>